<evidence type="ECO:0000313" key="13">
    <source>
        <dbReference type="EMBL" id="ALR78121.1"/>
    </source>
</evidence>
<sequence>MSDPHPTATKTIQITKKGIGSDSKRIARQSIFASIMRRPESGAISGLVFVYVFFLLFANGSGMFGAEGMMNIFSVAAELGILGVSVSMLMIAGEFDLSIGSMVALSGLVLGVGVTQLGLSLPVAVMMAFVFSLMIGAFNGYLVVRTKLPSFIVTLATMFILRGVAVAVTRLLTGKTQISYVVNDANQDSWAISIFSGHLFSGLFQYLAEHGVIAMRPDGLAAVQGIPMSILWWLVITGIATWVLLRTRLGNWIFATGGDVNAARNMGVPVDRVKILLFMFSALTATLFATIQVLESGSADTMRGIQKEFEAIIAAVIGGSLLTGGYGSAVGSMIGALIFGTVQVGMFYTGIDTDWFKVFMGLMVLMAVLFNDYIRKIVTSSR</sequence>
<evidence type="ECO:0000256" key="5">
    <source>
        <dbReference type="ARBA" id="ARBA00022519"/>
    </source>
</evidence>
<comment type="function">
    <text evidence="10">Part of the binding-protein-dependent transport system for D-xylose. Probably responsible for the translocation of the substrate across the membrane.</text>
</comment>
<evidence type="ECO:0000256" key="9">
    <source>
        <dbReference type="ARBA" id="ARBA00023136"/>
    </source>
</evidence>
<evidence type="ECO:0000256" key="1">
    <source>
        <dbReference type="ARBA" id="ARBA00004429"/>
    </source>
</evidence>
<dbReference type="EMBL" id="CP012871">
    <property type="protein sequence ID" value="ALR78121.1"/>
    <property type="molecule type" value="Genomic_DNA"/>
</dbReference>
<proteinExistence type="inferred from homology"/>
<gene>
    <name evidence="13" type="ORF">AO703_18120</name>
</gene>
<dbReference type="GO" id="GO:0022857">
    <property type="term" value="F:transmembrane transporter activity"/>
    <property type="evidence" value="ECO:0007669"/>
    <property type="project" value="InterPro"/>
</dbReference>
<keyword evidence="6" id="KW-0762">Sugar transport</keyword>
<evidence type="ECO:0000256" key="4">
    <source>
        <dbReference type="ARBA" id="ARBA00022475"/>
    </source>
</evidence>
<dbReference type="InterPro" id="IPR001851">
    <property type="entry name" value="ABC_transp_permease"/>
</dbReference>
<keyword evidence="8 12" id="KW-1133">Transmembrane helix</keyword>
<keyword evidence="7 12" id="KW-0812">Transmembrane</keyword>
<keyword evidence="9 12" id="KW-0472">Membrane</keyword>
<comment type="subcellular location">
    <subcellularLocation>
        <location evidence="1">Cell inner membrane</location>
        <topology evidence="1">Multi-pass membrane protein</topology>
    </subcellularLocation>
</comment>
<organism evidence="13 14">
    <name type="scientific">[Enterobacter] lignolyticus</name>
    <dbReference type="NCBI Taxonomy" id="1334193"/>
    <lineage>
        <taxon>Bacteria</taxon>
        <taxon>Pseudomonadati</taxon>
        <taxon>Pseudomonadota</taxon>
        <taxon>Gammaproteobacteria</taxon>
        <taxon>Enterobacterales</taxon>
        <taxon>Enterobacteriaceae</taxon>
        <taxon>Pluralibacter</taxon>
    </lineage>
</organism>
<dbReference type="KEGG" id="kle:AO703_18120"/>
<name>A0A806XHI5_9ENTR</name>
<keyword evidence="4" id="KW-1003">Cell membrane</keyword>
<dbReference type="Pfam" id="PF02653">
    <property type="entry name" value="BPD_transp_2"/>
    <property type="match status" value="1"/>
</dbReference>
<feature type="transmembrane region" description="Helical" evidence="12">
    <location>
        <begin position="72"/>
        <end position="92"/>
    </location>
</feature>
<feature type="transmembrane region" description="Helical" evidence="12">
    <location>
        <begin position="355"/>
        <end position="374"/>
    </location>
</feature>
<dbReference type="PANTHER" id="PTHR32196:SF32">
    <property type="entry name" value="XYLOSE TRANSPORT SYSTEM PERMEASE PROTEIN XYLH"/>
    <property type="match status" value="1"/>
</dbReference>
<evidence type="ECO:0000256" key="2">
    <source>
        <dbReference type="ARBA" id="ARBA00007942"/>
    </source>
</evidence>
<protein>
    <recommendedName>
        <fullName evidence="11">Xylose transport system permease protein XylH</fullName>
    </recommendedName>
</protein>
<evidence type="ECO:0000256" key="12">
    <source>
        <dbReference type="SAM" id="Phobius"/>
    </source>
</evidence>
<accession>A0A806XHI5</accession>
<keyword evidence="3" id="KW-0813">Transport</keyword>
<dbReference type="GO" id="GO:0005886">
    <property type="term" value="C:plasma membrane"/>
    <property type="evidence" value="ECO:0007669"/>
    <property type="project" value="UniProtKB-SubCell"/>
</dbReference>
<evidence type="ECO:0000256" key="7">
    <source>
        <dbReference type="ARBA" id="ARBA00022692"/>
    </source>
</evidence>
<evidence type="ECO:0000313" key="14">
    <source>
        <dbReference type="Proteomes" id="UP000069162"/>
    </source>
</evidence>
<feature type="transmembrane region" description="Helical" evidence="12">
    <location>
        <begin position="151"/>
        <end position="169"/>
    </location>
</feature>
<dbReference type="CDD" id="cd06579">
    <property type="entry name" value="TM_PBP1_transp_AraH_like"/>
    <property type="match status" value="1"/>
</dbReference>
<feature type="transmembrane region" description="Helical" evidence="12">
    <location>
        <begin position="44"/>
        <end position="66"/>
    </location>
</feature>
<evidence type="ECO:0000256" key="10">
    <source>
        <dbReference type="ARBA" id="ARBA00035611"/>
    </source>
</evidence>
<feature type="transmembrane region" description="Helical" evidence="12">
    <location>
        <begin position="125"/>
        <end position="144"/>
    </location>
</feature>
<dbReference type="PANTHER" id="PTHR32196">
    <property type="entry name" value="ABC TRANSPORTER PERMEASE PROTEIN YPHD-RELATED-RELATED"/>
    <property type="match status" value="1"/>
</dbReference>
<comment type="similarity">
    <text evidence="2">Belongs to the binding-protein-dependent transport system permease family. AraH/RbsC subfamily.</text>
</comment>
<dbReference type="OrthoDB" id="5422926at2"/>
<keyword evidence="5" id="KW-0997">Cell inner membrane</keyword>
<dbReference type="AlphaFoldDB" id="A0A806XHI5"/>
<evidence type="ECO:0000256" key="6">
    <source>
        <dbReference type="ARBA" id="ARBA00022597"/>
    </source>
</evidence>
<feature type="transmembrane region" description="Helical" evidence="12">
    <location>
        <begin position="275"/>
        <end position="294"/>
    </location>
</feature>
<evidence type="ECO:0000256" key="11">
    <source>
        <dbReference type="ARBA" id="ARBA00035686"/>
    </source>
</evidence>
<feature type="transmembrane region" description="Helical" evidence="12">
    <location>
        <begin position="189"/>
        <end position="208"/>
    </location>
</feature>
<dbReference type="Proteomes" id="UP000069162">
    <property type="component" value="Chromosome"/>
</dbReference>
<feature type="transmembrane region" description="Helical" evidence="12">
    <location>
        <begin position="220"/>
        <end position="245"/>
    </location>
</feature>
<feature type="transmembrane region" description="Helical" evidence="12">
    <location>
        <begin position="315"/>
        <end position="343"/>
    </location>
</feature>
<feature type="transmembrane region" description="Helical" evidence="12">
    <location>
        <begin position="99"/>
        <end position="119"/>
    </location>
</feature>
<reference evidence="14" key="1">
    <citation type="submission" date="2015-10" db="EMBL/GenBank/DDBJ databases">
        <title>Complete Genome Sequencing of Klebsiella sp. strain G5.</title>
        <authorList>
            <person name="Chan K.-G."/>
            <person name="Chen J.-W."/>
        </authorList>
    </citation>
    <scope>NUCLEOTIDE SEQUENCE [LARGE SCALE GENOMIC DNA]</scope>
    <source>
        <strain evidence="14">G5</strain>
    </source>
</reference>
<dbReference type="RefSeq" id="WP_062742071.1">
    <property type="nucleotide sequence ID" value="NZ_CP012871.1"/>
</dbReference>
<evidence type="ECO:0000256" key="3">
    <source>
        <dbReference type="ARBA" id="ARBA00022448"/>
    </source>
</evidence>
<evidence type="ECO:0000256" key="8">
    <source>
        <dbReference type="ARBA" id="ARBA00022989"/>
    </source>
</evidence>